<feature type="short sequence motif" description="DGA/G" evidence="4">
    <location>
        <begin position="591"/>
        <end position="593"/>
    </location>
</feature>
<reference evidence="6" key="1">
    <citation type="submission" date="2022-07" db="EMBL/GenBank/DDBJ databases">
        <title>Genome Sequence of Physisporinus lineatus.</title>
        <authorList>
            <person name="Buettner E."/>
        </authorList>
    </citation>
    <scope>NUCLEOTIDE SEQUENCE</scope>
    <source>
        <strain evidence="6">VT162</strain>
    </source>
</reference>
<dbReference type="PANTHER" id="PTHR24185">
    <property type="entry name" value="CALCIUM-INDEPENDENT PHOSPHOLIPASE A2-GAMMA"/>
    <property type="match status" value="1"/>
</dbReference>
<evidence type="ECO:0000256" key="3">
    <source>
        <dbReference type="ARBA" id="ARBA00023098"/>
    </source>
</evidence>
<sequence>MVATSHPSIASVEQVASTDAPLKVTGGPQDSIGRSLWFKTDPLDRAFCHSIAQLQLITDSRDQGNEDDECAGVGSWFEISILSTAQDTTPRVKNNAELVWTSHRNNAAMKERSQHFGVVFDRRHDLLNELEIGNVIAVHVCARSVGWINDAYSGRLVAKILKEEIFAPNPWALSVENENLGVYTVTSSKECQVIATDHELHTQIWFTTPPLDENIVANIEQVQLSTNAHNQGYADNPESGSWTWFDIVVLSSPTDTKPKVLKDGRSLVWMSHTTDIGQDEDVFEDGPAFDNKHELLSLLEVGDVIGVRVCARFAGWEHYAHDGRLVVRTSTQGHIAPDTSTDTNWKAIIKDNKKLQDASQKYLNAATPEEAPPAYSVEAALLTSPLRVDSTYGAGERPLRLLSLDGGGVRGISELHILKEIEQTMIKLTGNANTKPCEYFDMIAGTSTGGLVAIMLGRLRMSITECIAAYEQMAKRIFDRNEILKKGSLALTGAQFDHVQLEKAVKEIVQKYTGNPDAEMYDSRDNACKVFVLAVRANNTTNMTATYFRTYTNPRVVDPFARYPIWQAARATSAAPAYFARMKIGDWEYVDGGMGFNNPVIMLMIESRLCFGYARPLDCLLTIGTGVSPNVSLGSESAIGTIKVLPAMIDIVTNGERAHFQASQLAPEGTYYRFNAGERITEVIKTKEGKNLTLENWADKIISLDDWDKMAQFVTFTQEYLSKEKPRVQECAQKLTGGA</sequence>
<name>A0AAD5V749_9APHY</name>
<feature type="short sequence motif" description="GXGXXG" evidence="4">
    <location>
        <begin position="406"/>
        <end position="411"/>
    </location>
</feature>
<feature type="domain" description="PNPLA" evidence="5">
    <location>
        <begin position="402"/>
        <end position="604"/>
    </location>
</feature>
<dbReference type="Gene3D" id="3.40.1090.10">
    <property type="entry name" value="Cytosolic phospholipase A2 catalytic domain"/>
    <property type="match status" value="1"/>
</dbReference>
<evidence type="ECO:0000313" key="7">
    <source>
        <dbReference type="Proteomes" id="UP001212997"/>
    </source>
</evidence>
<dbReference type="PROSITE" id="PS51635">
    <property type="entry name" value="PNPLA"/>
    <property type="match status" value="1"/>
</dbReference>
<dbReference type="GO" id="GO:0047499">
    <property type="term" value="F:calcium-independent phospholipase A2 activity"/>
    <property type="evidence" value="ECO:0007669"/>
    <property type="project" value="TreeGrafter"/>
</dbReference>
<dbReference type="Pfam" id="PF01734">
    <property type="entry name" value="Patatin"/>
    <property type="match status" value="1"/>
</dbReference>
<gene>
    <name evidence="6" type="ORF">NLI96_g3212</name>
</gene>
<comment type="caution">
    <text evidence="6">The sequence shown here is derived from an EMBL/GenBank/DDBJ whole genome shotgun (WGS) entry which is preliminary data.</text>
</comment>
<keyword evidence="2 4" id="KW-0442">Lipid degradation</keyword>
<feature type="active site" description="Nucleophile" evidence="4">
    <location>
        <position position="447"/>
    </location>
</feature>
<evidence type="ECO:0000256" key="1">
    <source>
        <dbReference type="ARBA" id="ARBA00022801"/>
    </source>
</evidence>
<dbReference type="InterPro" id="IPR016035">
    <property type="entry name" value="Acyl_Trfase/lysoPLipase"/>
</dbReference>
<dbReference type="GO" id="GO:0016020">
    <property type="term" value="C:membrane"/>
    <property type="evidence" value="ECO:0007669"/>
    <property type="project" value="TreeGrafter"/>
</dbReference>
<accession>A0AAD5V749</accession>
<keyword evidence="3 4" id="KW-0443">Lipid metabolism</keyword>
<dbReference type="GO" id="GO:0046486">
    <property type="term" value="P:glycerolipid metabolic process"/>
    <property type="evidence" value="ECO:0007669"/>
    <property type="project" value="UniProtKB-ARBA"/>
</dbReference>
<keyword evidence="1 4" id="KW-0378">Hydrolase</keyword>
<evidence type="ECO:0000256" key="4">
    <source>
        <dbReference type="PROSITE-ProRule" id="PRU01161"/>
    </source>
</evidence>
<dbReference type="GO" id="GO:0019369">
    <property type="term" value="P:arachidonate metabolic process"/>
    <property type="evidence" value="ECO:0007669"/>
    <property type="project" value="TreeGrafter"/>
</dbReference>
<feature type="active site" description="Proton acceptor" evidence="4">
    <location>
        <position position="591"/>
    </location>
</feature>
<dbReference type="AlphaFoldDB" id="A0AAD5V749"/>
<dbReference type="SUPFAM" id="SSF52151">
    <property type="entry name" value="FabD/lysophospholipase-like"/>
    <property type="match status" value="1"/>
</dbReference>
<dbReference type="GO" id="GO:0016042">
    <property type="term" value="P:lipid catabolic process"/>
    <property type="evidence" value="ECO:0007669"/>
    <property type="project" value="UniProtKB-UniRule"/>
</dbReference>
<dbReference type="Proteomes" id="UP001212997">
    <property type="component" value="Unassembled WGS sequence"/>
</dbReference>
<organism evidence="6 7">
    <name type="scientific">Meripilus lineatus</name>
    <dbReference type="NCBI Taxonomy" id="2056292"/>
    <lineage>
        <taxon>Eukaryota</taxon>
        <taxon>Fungi</taxon>
        <taxon>Dikarya</taxon>
        <taxon>Basidiomycota</taxon>
        <taxon>Agaricomycotina</taxon>
        <taxon>Agaricomycetes</taxon>
        <taxon>Polyporales</taxon>
        <taxon>Meripilaceae</taxon>
        <taxon>Meripilus</taxon>
    </lineage>
</organism>
<protein>
    <recommendedName>
        <fullName evidence="5">PNPLA domain-containing protein</fullName>
    </recommendedName>
</protein>
<dbReference type="EMBL" id="JANAWD010000079">
    <property type="protein sequence ID" value="KAJ3487913.1"/>
    <property type="molecule type" value="Genomic_DNA"/>
</dbReference>
<feature type="short sequence motif" description="GXSXG" evidence="4">
    <location>
        <begin position="445"/>
        <end position="449"/>
    </location>
</feature>
<keyword evidence="7" id="KW-1185">Reference proteome</keyword>
<evidence type="ECO:0000256" key="2">
    <source>
        <dbReference type="ARBA" id="ARBA00022963"/>
    </source>
</evidence>
<evidence type="ECO:0000313" key="6">
    <source>
        <dbReference type="EMBL" id="KAJ3487913.1"/>
    </source>
</evidence>
<dbReference type="PANTHER" id="PTHR24185:SF1">
    <property type="entry name" value="CALCIUM-INDEPENDENT PHOSPHOLIPASE A2-GAMMA"/>
    <property type="match status" value="1"/>
</dbReference>
<dbReference type="CDD" id="cd07216">
    <property type="entry name" value="Pat17_PNPLA8_PNPLA9_like3"/>
    <property type="match status" value="1"/>
</dbReference>
<dbReference type="InterPro" id="IPR002641">
    <property type="entry name" value="PNPLA_dom"/>
</dbReference>
<proteinExistence type="predicted"/>
<evidence type="ECO:0000259" key="5">
    <source>
        <dbReference type="PROSITE" id="PS51635"/>
    </source>
</evidence>